<comment type="caution">
    <text evidence="3">The sequence shown here is derived from an EMBL/GenBank/DDBJ whole genome shotgun (WGS) entry which is preliminary data.</text>
</comment>
<accession>A0A5C5XZK4</accession>
<organism evidence="3 4">
    <name type="scientific">Posidoniimonas polymericola</name>
    <dbReference type="NCBI Taxonomy" id="2528002"/>
    <lineage>
        <taxon>Bacteria</taxon>
        <taxon>Pseudomonadati</taxon>
        <taxon>Planctomycetota</taxon>
        <taxon>Planctomycetia</taxon>
        <taxon>Pirellulales</taxon>
        <taxon>Lacipirellulaceae</taxon>
        <taxon>Posidoniimonas</taxon>
    </lineage>
</organism>
<reference evidence="3 4" key="1">
    <citation type="submission" date="2019-02" db="EMBL/GenBank/DDBJ databases">
        <title>Deep-cultivation of Planctomycetes and their phenomic and genomic characterization uncovers novel biology.</title>
        <authorList>
            <person name="Wiegand S."/>
            <person name="Jogler M."/>
            <person name="Boedeker C."/>
            <person name="Pinto D."/>
            <person name="Vollmers J."/>
            <person name="Rivas-Marin E."/>
            <person name="Kohn T."/>
            <person name="Peeters S.H."/>
            <person name="Heuer A."/>
            <person name="Rast P."/>
            <person name="Oberbeckmann S."/>
            <person name="Bunk B."/>
            <person name="Jeske O."/>
            <person name="Meyerdierks A."/>
            <person name="Storesund J.E."/>
            <person name="Kallscheuer N."/>
            <person name="Luecker S."/>
            <person name="Lage O.M."/>
            <person name="Pohl T."/>
            <person name="Merkel B.J."/>
            <person name="Hornburger P."/>
            <person name="Mueller R.-W."/>
            <person name="Bruemmer F."/>
            <person name="Labrenz M."/>
            <person name="Spormann A.M."/>
            <person name="Op Den Camp H."/>
            <person name="Overmann J."/>
            <person name="Amann R."/>
            <person name="Jetten M.S.M."/>
            <person name="Mascher T."/>
            <person name="Medema M.H."/>
            <person name="Devos D.P."/>
            <person name="Kaster A.-K."/>
            <person name="Ovreas L."/>
            <person name="Rohde M."/>
            <person name="Galperin M.Y."/>
            <person name="Jogler C."/>
        </authorList>
    </citation>
    <scope>NUCLEOTIDE SEQUENCE [LARGE SCALE GENOMIC DNA]</scope>
    <source>
        <strain evidence="3 4">Pla123a</strain>
    </source>
</reference>
<evidence type="ECO:0000256" key="2">
    <source>
        <dbReference type="SAM" id="MobiDB-lite"/>
    </source>
</evidence>
<feature type="region of interest" description="Disordered" evidence="2">
    <location>
        <begin position="87"/>
        <end position="119"/>
    </location>
</feature>
<protein>
    <submittedName>
        <fullName evidence="3">Uncharacterized protein</fullName>
    </submittedName>
</protein>
<dbReference type="OrthoDB" id="279944at2"/>
<keyword evidence="1" id="KW-0175">Coiled coil</keyword>
<feature type="coiled-coil region" evidence="1">
    <location>
        <begin position="18"/>
        <end position="45"/>
    </location>
</feature>
<dbReference type="AlphaFoldDB" id="A0A5C5XZK4"/>
<evidence type="ECO:0000256" key="1">
    <source>
        <dbReference type="SAM" id="Coils"/>
    </source>
</evidence>
<sequence>MPDSSRPTPDSPKSDRAAELHSAELHELEQKLDRVDELVSLLVDELIDEPQFQELESLLHENDQTRLRYVQGMQLHCDLMDYFAPAESKPSRPSTVLSMLGNPEDSGVHFQLPPTTPGN</sequence>
<name>A0A5C5XZK4_9BACT</name>
<evidence type="ECO:0000313" key="4">
    <source>
        <dbReference type="Proteomes" id="UP000318478"/>
    </source>
</evidence>
<gene>
    <name evidence="3" type="ORF">Pla123a_42790</name>
</gene>
<keyword evidence="4" id="KW-1185">Reference proteome</keyword>
<dbReference type="RefSeq" id="WP_146590705.1">
    <property type="nucleotide sequence ID" value="NZ_SJPO01000012.1"/>
</dbReference>
<dbReference type="Proteomes" id="UP000318478">
    <property type="component" value="Unassembled WGS sequence"/>
</dbReference>
<dbReference type="EMBL" id="SJPO01000012">
    <property type="protein sequence ID" value="TWT67723.1"/>
    <property type="molecule type" value="Genomic_DNA"/>
</dbReference>
<evidence type="ECO:0000313" key="3">
    <source>
        <dbReference type="EMBL" id="TWT67723.1"/>
    </source>
</evidence>
<proteinExistence type="predicted"/>